<comment type="caution">
    <text evidence="2">The sequence shown here is derived from an EMBL/GenBank/DDBJ whole genome shotgun (WGS) entry which is preliminary data.</text>
</comment>
<keyword evidence="1" id="KW-0812">Transmembrane</keyword>
<reference evidence="2" key="1">
    <citation type="submission" date="2023-01" db="EMBL/GenBank/DDBJ databases">
        <title>Human gut microbiome strain richness.</title>
        <authorList>
            <person name="Chen-Liaw A."/>
        </authorList>
    </citation>
    <scope>NUCLEOTIDE SEQUENCE</scope>
    <source>
        <strain evidence="2">RTP21484st1_B7_RTP21484_190118</strain>
    </source>
</reference>
<dbReference type="EMBL" id="JAQMRD010000001">
    <property type="protein sequence ID" value="MDB9221558.1"/>
    <property type="molecule type" value="Genomic_DNA"/>
</dbReference>
<feature type="transmembrane region" description="Helical" evidence="1">
    <location>
        <begin position="115"/>
        <end position="136"/>
    </location>
</feature>
<keyword evidence="1" id="KW-1133">Transmembrane helix</keyword>
<feature type="transmembrane region" description="Helical" evidence="1">
    <location>
        <begin position="143"/>
        <end position="160"/>
    </location>
</feature>
<gene>
    <name evidence="2" type="ORF">PN645_00895</name>
</gene>
<feature type="transmembrane region" description="Helical" evidence="1">
    <location>
        <begin position="349"/>
        <end position="367"/>
    </location>
</feature>
<dbReference type="InterPro" id="IPR049458">
    <property type="entry name" value="EpsG-like"/>
</dbReference>
<feature type="transmembrane region" description="Helical" evidence="1">
    <location>
        <begin position="79"/>
        <end position="103"/>
    </location>
</feature>
<feature type="transmembrane region" description="Helical" evidence="1">
    <location>
        <begin position="271"/>
        <end position="290"/>
    </location>
</feature>
<organism evidence="2 3">
    <name type="scientific">Odoribacter splanchnicus</name>
    <dbReference type="NCBI Taxonomy" id="28118"/>
    <lineage>
        <taxon>Bacteria</taxon>
        <taxon>Pseudomonadati</taxon>
        <taxon>Bacteroidota</taxon>
        <taxon>Bacteroidia</taxon>
        <taxon>Bacteroidales</taxon>
        <taxon>Odoribacteraceae</taxon>
        <taxon>Odoribacter</taxon>
    </lineage>
</organism>
<feature type="transmembrane region" description="Helical" evidence="1">
    <location>
        <begin position="166"/>
        <end position="182"/>
    </location>
</feature>
<sequence>MSGIYINKRDTIILLSVLLLINPFIACLSSILFLKMGNQHIRVCAFFIAIFIGLLAFTQYSPNGDISRTYHMINSVTDFSLGSFLIYLATDKYLIYTILNVVITNVTGNVQYTSLLWGFLVYYVCFCAIINFMKYFGCDKRKIYFIFLATVFCFIVFAEAMETMKQAVATSMAFLSFSYYLLGRRVKSIIIFILSLGVHFSPLFLLPLFLAKTLKPVYIYVLLLGSFLMRSINLMEISAQIINWLGIFPTLALVADTYSEQNYNNFFSDAPYFQLTFWIVCFIVLLNHIFVKKSNDTIDKAGILFIVMLNLNYSNNHNFTRLLLFSFPVYLMIFMNILCHLKNIITRRILTQFIVFITFFLQFWFSLERFGTDASKYQTSFMDNSLLKITLSPLYFYLDYKVPVN</sequence>
<evidence type="ECO:0000313" key="3">
    <source>
        <dbReference type="Proteomes" id="UP001212263"/>
    </source>
</evidence>
<feature type="transmembrane region" description="Helical" evidence="1">
    <location>
        <begin position="12"/>
        <end position="34"/>
    </location>
</feature>
<feature type="transmembrane region" description="Helical" evidence="1">
    <location>
        <begin position="217"/>
        <end position="234"/>
    </location>
</feature>
<feature type="transmembrane region" description="Helical" evidence="1">
    <location>
        <begin position="40"/>
        <end position="58"/>
    </location>
</feature>
<dbReference type="AlphaFoldDB" id="A0AAW6FED6"/>
<accession>A0AAW6FED6</accession>
<protein>
    <submittedName>
        <fullName evidence="2">EpsG family protein</fullName>
    </submittedName>
</protein>
<dbReference type="Pfam" id="PF14897">
    <property type="entry name" value="EpsG"/>
    <property type="match status" value="1"/>
</dbReference>
<name>A0AAW6FED6_9BACT</name>
<dbReference type="RefSeq" id="WP_217773830.1">
    <property type="nucleotide sequence ID" value="NZ_JAHONW010000001.1"/>
</dbReference>
<keyword evidence="1" id="KW-0472">Membrane</keyword>
<feature type="transmembrane region" description="Helical" evidence="1">
    <location>
        <begin position="241"/>
        <end position="259"/>
    </location>
</feature>
<feature type="transmembrane region" description="Helical" evidence="1">
    <location>
        <begin position="189"/>
        <end position="211"/>
    </location>
</feature>
<evidence type="ECO:0000256" key="1">
    <source>
        <dbReference type="SAM" id="Phobius"/>
    </source>
</evidence>
<proteinExistence type="predicted"/>
<evidence type="ECO:0000313" key="2">
    <source>
        <dbReference type="EMBL" id="MDB9221558.1"/>
    </source>
</evidence>
<dbReference type="Proteomes" id="UP001212263">
    <property type="component" value="Unassembled WGS sequence"/>
</dbReference>
<feature type="transmembrane region" description="Helical" evidence="1">
    <location>
        <begin position="319"/>
        <end position="337"/>
    </location>
</feature>